<proteinExistence type="predicted"/>
<comment type="caution">
    <text evidence="1">The sequence shown here is derived from an EMBL/GenBank/DDBJ whole genome shotgun (WGS) entry which is preliminary data.</text>
</comment>
<evidence type="ECO:0000313" key="1">
    <source>
        <dbReference type="EMBL" id="OGE98874.1"/>
    </source>
</evidence>
<reference evidence="1 2" key="1">
    <citation type="journal article" date="2016" name="Nat. Commun.">
        <title>Thousands of microbial genomes shed light on interconnected biogeochemical processes in an aquifer system.</title>
        <authorList>
            <person name="Anantharaman K."/>
            <person name="Brown C.T."/>
            <person name="Hug L.A."/>
            <person name="Sharon I."/>
            <person name="Castelle C.J."/>
            <person name="Probst A.J."/>
            <person name="Thomas B.C."/>
            <person name="Singh A."/>
            <person name="Wilkins M.J."/>
            <person name="Karaoz U."/>
            <person name="Brodie E.L."/>
            <person name="Williams K.H."/>
            <person name="Hubbard S.S."/>
            <person name="Banfield J.F."/>
        </authorList>
    </citation>
    <scope>NUCLEOTIDE SEQUENCE [LARGE SCALE GENOMIC DNA]</scope>
</reference>
<protein>
    <recommendedName>
        <fullName evidence="3">Type II secretion system protein GspG C-terminal domain-containing protein</fullName>
    </recommendedName>
</protein>
<dbReference type="EMBL" id="MFFF01000025">
    <property type="protein sequence ID" value="OGE98874.1"/>
    <property type="molecule type" value="Genomic_DNA"/>
</dbReference>
<dbReference type="InterPro" id="IPR045584">
    <property type="entry name" value="Pilin-like"/>
</dbReference>
<name>A0A1F5Q9K7_9BACT</name>
<dbReference type="Proteomes" id="UP000177235">
    <property type="component" value="Unassembled WGS sequence"/>
</dbReference>
<evidence type="ECO:0008006" key="3">
    <source>
        <dbReference type="Google" id="ProtNLM"/>
    </source>
</evidence>
<evidence type="ECO:0000313" key="2">
    <source>
        <dbReference type="Proteomes" id="UP000177235"/>
    </source>
</evidence>
<dbReference type="AlphaFoldDB" id="A0A1F5Q9K7"/>
<accession>A0A1F5Q9K7</accession>
<dbReference type="PANTHER" id="PTHR30093">
    <property type="entry name" value="GENERAL SECRETION PATHWAY PROTEIN G"/>
    <property type="match status" value="1"/>
</dbReference>
<dbReference type="SUPFAM" id="SSF54523">
    <property type="entry name" value="Pili subunits"/>
    <property type="match status" value="1"/>
</dbReference>
<sequence length="172" mass="18926">MIELLVVISIIGLLASVVLVSLNSARAKARDAKRIADFKQIQLALELFYDSQGRYPQSPGHIMWSGHWAYFSQCLETGTQCGFTVSNYTPVISKVPQDPLRKTSDPFASDVSYYPGYPTGCSNGQSYRLAIFLETDHQVLQSDLDGSYYNNNNGCQDSSRGYCVGVGTCGGW</sequence>
<dbReference type="Gene3D" id="3.30.700.10">
    <property type="entry name" value="Glycoprotein, Type 4 Pilin"/>
    <property type="match status" value="1"/>
</dbReference>
<gene>
    <name evidence="1" type="ORF">A3J05_03220</name>
</gene>
<organism evidence="1 2">
    <name type="scientific">Candidatus Doudnabacteria bacterium RIFCSPLOWO2_02_FULL_48_13</name>
    <dbReference type="NCBI Taxonomy" id="1817845"/>
    <lineage>
        <taxon>Bacteria</taxon>
        <taxon>Candidatus Doudnaibacteriota</taxon>
    </lineage>
</organism>